<evidence type="ECO:0000256" key="2">
    <source>
        <dbReference type="ARBA" id="ARBA00022989"/>
    </source>
</evidence>
<feature type="transmembrane region" description="Helical" evidence="4">
    <location>
        <begin position="265"/>
        <end position="286"/>
    </location>
</feature>
<dbReference type="SUPFAM" id="SSF103473">
    <property type="entry name" value="MFS general substrate transporter"/>
    <property type="match status" value="1"/>
</dbReference>
<evidence type="ECO:0000313" key="6">
    <source>
        <dbReference type="EMBL" id="KXU35018.1"/>
    </source>
</evidence>
<dbReference type="Gene3D" id="1.20.1250.20">
    <property type="entry name" value="MFS general substrate transporter like domains"/>
    <property type="match status" value="2"/>
</dbReference>
<evidence type="ECO:0000256" key="1">
    <source>
        <dbReference type="ARBA" id="ARBA00022692"/>
    </source>
</evidence>
<evidence type="ECO:0000256" key="4">
    <source>
        <dbReference type="SAM" id="Phobius"/>
    </source>
</evidence>
<dbReference type="InterPro" id="IPR052528">
    <property type="entry name" value="Sugar_transport-like"/>
</dbReference>
<keyword evidence="2 4" id="KW-1133">Transmembrane helix</keyword>
<protein>
    <recommendedName>
        <fullName evidence="5">Major facilitator superfamily (MFS) profile domain-containing protein</fullName>
    </recommendedName>
</protein>
<organism evidence="6 7">
    <name type="scientific">Cephaloticoccus capnophilus</name>
    <dbReference type="NCBI Taxonomy" id="1548208"/>
    <lineage>
        <taxon>Bacteria</taxon>
        <taxon>Pseudomonadati</taxon>
        <taxon>Verrucomicrobiota</taxon>
        <taxon>Opitutia</taxon>
        <taxon>Opitutales</taxon>
        <taxon>Opitutaceae</taxon>
        <taxon>Cephaloticoccus</taxon>
    </lineage>
</organism>
<gene>
    <name evidence="6" type="ORF">AXK12_00150</name>
</gene>
<dbReference type="PANTHER" id="PTHR23526:SF2">
    <property type="entry name" value="MAJOR FACILITATOR SUPERFAMILY (MFS) PROFILE DOMAIN-CONTAINING PROTEIN"/>
    <property type="match status" value="1"/>
</dbReference>
<feature type="transmembrane region" description="Helical" evidence="4">
    <location>
        <begin position="423"/>
        <end position="443"/>
    </location>
</feature>
<dbReference type="EMBL" id="LSZP01000045">
    <property type="protein sequence ID" value="KXU35018.1"/>
    <property type="molecule type" value="Genomic_DNA"/>
</dbReference>
<accession>A0A139SKB9</accession>
<dbReference type="PROSITE" id="PS50850">
    <property type="entry name" value="MFS"/>
    <property type="match status" value="1"/>
</dbReference>
<feature type="transmembrane region" description="Helical" evidence="4">
    <location>
        <begin position="328"/>
        <end position="346"/>
    </location>
</feature>
<dbReference type="AlphaFoldDB" id="A0A139SKB9"/>
<feature type="transmembrane region" description="Helical" evidence="4">
    <location>
        <begin position="179"/>
        <end position="198"/>
    </location>
</feature>
<feature type="transmembrane region" description="Helical" evidence="4">
    <location>
        <begin position="204"/>
        <end position="223"/>
    </location>
</feature>
<name>A0A139SKB9_9BACT</name>
<feature type="transmembrane region" description="Helical" evidence="4">
    <location>
        <begin position="138"/>
        <end position="159"/>
    </location>
</feature>
<feature type="domain" description="Major facilitator superfamily (MFS) profile" evidence="5">
    <location>
        <begin position="1"/>
        <end position="447"/>
    </location>
</feature>
<dbReference type="OrthoDB" id="9772882at2"/>
<proteinExistence type="predicted"/>
<evidence type="ECO:0000256" key="3">
    <source>
        <dbReference type="ARBA" id="ARBA00023136"/>
    </source>
</evidence>
<feature type="transmembrane region" description="Helical" evidence="4">
    <location>
        <begin position="298"/>
        <end position="316"/>
    </location>
</feature>
<feature type="transmembrane region" description="Helical" evidence="4">
    <location>
        <begin position="72"/>
        <end position="92"/>
    </location>
</feature>
<dbReference type="InterPro" id="IPR020846">
    <property type="entry name" value="MFS_dom"/>
</dbReference>
<feature type="transmembrane region" description="Helical" evidence="4">
    <location>
        <begin position="389"/>
        <end position="411"/>
    </location>
</feature>
<dbReference type="GO" id="GO:0022857">
    <property type="term" value="F:transmembrane transporter activity"/>
    <property type="evidence" value="ECO:0007669"/>
    <property type="project" value="InterPro"/>
</dbReference>
<dbReference type="STRING" id="1548208.AXK12_00150"/>
<evidence type="ECO:0000313" key="7">
    <source>
        <dbReference type="Proteomes" id="UP000071392"/>
    </source>
</evidence>
<comment type="caution">
    <text evidence="6">The sequence shown here is derived from an EMBL/GenBank/DDBJ whole genome shotgun (WGS) entry which is preliminary data.</text>
</comment>
<reference evidence="6 7" key="1">
    <citation type="submission" date="2016-02" db="EMBL/GenBank/DDBJ databases">
        <authorList>
            <person name="Wen L."/>
            <person name="He K."/>
            <person name="Yang H."/>
        </authorList>
    </citation>
    <scope>NUCLEOTIDE SEQUENCE [LARGE SCALE GENOMIC DNA]</scope>
    <source>
        <strain evidence="6 7">CV41</strain>
    </source>
</reference>
<evidence type="ECO:0000259" key="5">
    <source>
        <dbReference type="PROSITE" id="PS50850"/>
    </source>
</evidence>
<dbReference type="InterPro" id="IPR036259">
    <property type="entry name" value="MFS_trans_sf"/>
</dbReference>
<feature type="transmembrane region" description="Helical" evidence="4">
    <location>
        <begin position="352"/>
        <end position="377"/>
    </location>
</feature>
<dbReference type="Proteomes" id="UP000071392">
    <property type="component" value="Unassembled WGS sequence"/>
</dbReference>
<keyword evidence="3 4" id="KW-0472">Membrane</keyword>
<keyword evidence="1 4" id="KW-0812">Transmembrane</keyword>
<sequence>MSSPAAIPVPAPLLQGEAVPQNASPKMPTLLRHNLRYCSLDGIAAMPIAVLGQPGNVVLASLLSGLFGLSPAHYGLIISLPFWFNFLQVLVTPRLSQQMDARRLCIVTAWLHFSGWALLTAALPFIPRADTPLTLGVFFVGFSIISFAGAVNGVTWNAWMQDVVPQRLRGKYFGMRNQVLQVSMIVFLLSVSGLTALLQGSLGAYMLLFGLALGVRVLSIFAMQRMATPGEATVGVASPGLGAQSRLGWAEQLQVLWADKGLMRFIGFGALMAFFVNLFGPFYPIFMYEELGLSVARANWILLFIPVGAAASFPAWGRLLDRYGNIPVMIVTLGLGQLFSLIWCVIDQTNLWLLYLVAAAAGMFSAGYGVGLFALMLKLMPPSARTLGVALFISLSSLAAAAAPPLGGYLITWAKDYGFDALAIYRMAFAVSPIASIFGILILRRVREENAARVGEVVGAMRNVRTVTALFGLSFLVNQVFYRKVGRRRRG</sequence>
<keyword evidence="7" id="KW-1185">Reference proteome</keyword>
<dbReference type="PANTHER" id="PTHR23526">
    <property type="entry name" value="INTEGRAL MEMBRANE TRANSPORT PROTEIN-RELATED"/>
    <property type="match status" value="1"/>
</dbReference>
<feature type="transmembrane region" description="Helical" evidence="4">
    <location>
        <begin position="104"/>
        <end position="126"/>
    </location>
</feature>
<dbReference type="InterPro" id="IPR011701">
    <property type="entry name" value="MFS"/>
</dbReference>
<dbReference type="Pfam" id="PF07690">
    <property type="entry name" value="MFS_1"/>
    <property type="match status" value="1"/>
</dbReference>